<dbReference type="AlphaFoldDB" id="A0A1J1HLD1"/>
<gene>
    <name evidence="2" type="ORF">CLUMA_CG000853</name>
</gene>
<keyword evidence="3" id="KW-1185">Reference proteome</keyword>
<sequence>MKSFFIACCLIAVASAQWNHNNQWNQNNRWNNNNNNWHQPPRQDIVREHLPNGQVRCRLRCDRSLRECPIVACPRDVIPSLPPLDSQCPVINCMEDAHRHFVFPHPDPNWFYQCQLANADGLWTVLTRPCGCQTLFSYNDQRCVHPREWVRQCNASPVSPVAAECALDCPDCNGNGQVPPPIEAPPVIPPPVIPPPIEGPPPNQPPNGCPCMPCIWWPCVPCSC</sequence>
<evidence type="ECO:0000313" key="3">
    <source>
        <dbReference type="Proteomes" id="UP000183832"/>
    </source>
</evidence>
<keyword evidence="1" id="KW-0732">Signal</keyword>
<dbReference type="OrthoDB" id="7760227at2759"/>
<dbReference type="Proteomes" id="UP000183832">
    <property type="component" value="Unassembled WGS sequence"/>
</dbReference>
<proteinExistence type="predicted"/>
<protein>
    <submittedName>
        <fullName evidence="2">CLUMA_CG000853, isoform A</fullName>
    </submittedName>
</protein>
<feature type="chain" id="PRO_5012610901" evidence="1">
    <location>
        <begin position="17"/>
        <end position="224"/>
    </location>
</feature>
<evidence type="ECO:0000256" key="1">
    <source>
        <dbReference type="SAM" id="SignalP"/>
    </source>
</evidence>
<dbReference type="SUPFAM" id="SSF57625">
    <property type="entry name" value="Invertebrate chitin-binding proteins"/>
    <property type="match status" value="1"/>
</dbReference>
<organism evidence="2 3">
    <name type="scientific">Clunio marinus</name>
    <dbReference type="NCBI Taxonomy" id="568069"/>
    <lineage>
        <taxon>Eukaryota</taxon>
        <taxon>Metazoa</taxon>
        <taxon>Ecdysozoa</taxon>
        <taxon>Arthropoda</taxon>
        <taxon>Hexapoda</taxon>
        <taxon>Insecta</taxon>
        <taxon>Pterygota</taxon>
        <taxon>Neoptera</taxon>
        <taxon>Endopterygota</taxon>
        <taxon>Diptera</taxon>
        <taxon>Nematocera</taxon>
        <taxon>Chironomoidea</taxon>
        <taxon>Chironomidae</taxon>
        <taxon>Clunio</taxon>
    </lineage>
</organism>
<evidence type="ECO:0000313" key="2">
    <source>
        <dbReference type="EMBL" id="CRK87049.1"/>
    </source>
</evidence>
<dbReference type="InterPro" id="IPR036508">
    <property type="entry name" value="Chitin-bd_dom_sf"/>
</dbReference>
<dbReference type="EMBL" id="CVRI01000003">
    <property type="protein sequence ID" value="CRK87049.1"/>
    <property type="molecule type" value="Genomic_DNA"/>
</dbReference>
<accession>A0A1J1HLD1</accession>
<name>A0A1J1HLD1_9DIPT</name>
<feature type="signal peptide" evidence="1">
    <location>
        <begin position="1"/>
        <end position="16"/>
    </location>
</feature>
<dbReference type="GO" id="GO:0008061">
    <property type="term" value="F:chitin binding"/>
    <property type="evidence" value="ECO:0007669"/>
    <property type="project" value="InterPro"/>
</dbReference>
<reference evidence="2 3" key="1">
    <citation type="submission" date="2015-04" db="EMBL/GenBank/DDBJ databases">
        <authorList>
            <person name="Syromyatnikov M.Y."/>
            <person name="Popov V.N."/>
        </authorList>
    </citation>
    <scope>NUCLEOTIDE SEQUENCE [LARGE SCALE GENOMIC DNA]</scope>
</reference>